<evidence type="ECO:0000256" key="1">
    <source>
        <dbReference type="SAM" id="MobiDB-lite"/>
    </source>
</evidence>
<evidence type="ECO:0000313" key="3">
    <source>
        <dbReference type="Proteomes" id="UP000008637"/>
    </source>
</evidence>
<proteinExistence type="predicted"/>
<sequence length="211" mass="23840">MDSLKLGLSLLGGTGVVGTAAAGAYHYGAFSPKINTIKDKLEREKYQLLKEGDSSHWAESLKKYKEKHPSESSYDERKMKELCSNLLGKEDSHTEDYNKARKYCVVPKTISERLQILGVTLLNTDNADAAKWKSLSDEYKKTGENDKKLSDLDKSKVEGDSNNDQLKNKCKEVAAKTHWEDNYDSLLENTKRWCTEEGFKQLPTPAVVEKQ</sequence>
<accession>E8ZI54</accession>
<organism evidence="2 3">
    <name type="scientific">Mycoplasma haemofelis (strain Langford 1)</name>
    <name type="common">Haemobartonella felis</name>
    <dbReference type="NCBI Taxonomy" id="941640"/>
    <lineage>
        <taxon>Bacteria</taxon>
        <taxon>Bacillati</taxon>
        <taxon>Mycoplasmatota</taxon>
        <taxon>Mollicutes</taxon>
        <taxon>Mycoplasmataceae</taxon>
        <taxon>Mycoplasma</taxon>
    </lineage>
</organism>
<dbReference type="Proteomes" id="UP000008637">
    <property type="component" value="Chromosome"/>
</dbReference>
<keyword evidence="3" id="KW-1185">Reference proteome</keyword>
<evidence type="ECO:0000313" key="2">
    <source>
        <dbReference type="EMBL" id="CBY92825.1"/>
    </source>
</evidence>
<dbReference type="HOGENOM" id="CLU_098620_3_0_14"/>
<dbReference type="EMBL" id="FR773153">
    <property type="protein sequence ID" value="CBY92825.1"/>
    <property type="molecule type" value="Genomic_DNA"/>
</dbReference>
<reference evidence="2 3" key="1">
    <citation type="journal article" date="2011" name="J. Bacteriol.">
        <title>Complete genome sequence of Mycoplasma haemofelis, a hemotropic mycoplasma.</title>
        <authorList>
            <person name="Barker E.N."/>
            <person name="Helps C.R."/>
            <person name="Peters I.R."/>
            <person name="Darby A.C."/>
            <person name="Radford A.D."/>
            <person name="Tasker S."/>
        </authorList>
    </citation>
    <scope>NUCLEOTIDE SEQUENCE [LARGE SCALE GENOMIC DNA]</scope>
    <source>
        <strain evidence="2 3">Langford 1</strain>
    </source>
</reference>
<dbReference type="AlphaFoldDB" id="E8ZI54"/>
<name>E8ZI54_MYCHL</name>
<gene>
    <name evidence="2" type="ordered locus">HF1_08170</name>
</gene>
<protein>
    <submittedName>
        <fullName evidence="2">Uncharacterized protein</fullName>
    </submittedName>
</protein>
<dbReference type="OrthoDB" id="9833272at2"/>
<feature type="compositionally biased region" description="Basic and acidic residues" evidence="1">
    <location>
        <begin position="143"/>
        <end position="159"/>
    </location>
</feature>
<feature type="region of interest" description="Disordered" evidence="1">
    <location>
        <begin position="143"/>
        <end position="165"/>
    </location>
</feature>
<dbReference type="KEGG" id="mha:HF1_08170"/>